<proteinExistence type="predicted"/>
<comment type="caution">
    <text evidence="1">The sequence shown here is derived from an EMBL/GenBank/DDBJ whole genome shotgun (WGS) entry which is preliminary data.</text>
</comment>
<protein>
    <submittedName>
        <fullName evidence="1">Uncharacterized protein</fullName>
    </submittedName>
</protein>
<organism evidence="1 2">
    <name type="scientific">Trifolium pratense</name>
    <name type="common">Red clover</name>
    <dbReference type="NCBI Taxonomy" id="57577"/>
    <lineage>
        <taxon>Eukaryota</taxon>
        <taxon>Viridiplantae</taxon>
        <taxon>Streptophyta</taxon>
        <taxon>Embryophyta</taxon>
        <taxon>Tracheophyta</taxon>
        <taxon>Spermatophyta</taxon>
        <taxon>Magnoliopsida</taxon>
        <taxon>eudicotyledons</taxon>
        <taxon>Gunneridae</taxon>
        <taxon>Pentapetalae</taxon>
        <taxon>rosids</taxon>
        <taxon>fabids</taxon>
        <taxon>Fabales</taxon>
        <taxon>Fabaceae</taxon>
        <taxon>Papilionoideae</taxon>
        <taxon>50 kb inversion clade</taxon>
        <taxon>NPAAA clade</taxon>
        <taxon>Hologalegina</taxon>
        <taxon>IRL clade</taxon>
        <taxon>Trifolieae</taxon>
        <taxon>Trifolium</taxon>
    </lineage>
</organism>
<name>A0ACB0JU84_TRIPR</name>
<reference evidence="1" key="1">
    <citation type="submission" date="2023-10" db="EMBL/GenBank/DDBJ databases">
        <authorList>
            <person name="Rodriguez Cubillos JULIANA M."/>
            <person name="De Vega J."/>
        </authorList>
    </citation>
    <scope>NUCLEOTIDE SEQUENCE</scope>
</reference>
<dbReference type="Proteomes" id="UP001177021">
    <property type="component" value="Unassembled WGS sequence"/>
</dbReference>
<accession>A0ACB0JU84</accession>
<evidence type="ECO:0000313" key="2">
    <source>
        <dbReference type="Proteomes" id="UP001177021"/>
    </source>
</evidence>
<dbReference type="EMBL" id="CASHSV030000109">
    <property type="protein sequence ID" value="CAJ2648371.1"/>
    <property type="molecule type" value="Genomic_DNA"/>
</dbReference>
<evidence type="ECO:0000313" key="1">
    <source>
        <dbReference type="EMBL" id="CAJ2648371.1"/>
    </source>
</evidence>
<keyword evidence="2" id="KW-1185">Reference proteome</keyword>
<sequence length="77" mass="9148">MKFVYIMTLFLSLSLVAANFDHYYECHTDVQCEKIVKCKLPAISYCRNYKCICDTPRRTLRKSMNARPKRVQISYMV</sequence>
<gene>
    <name evidence="1" type="ORF">MILVUS5_LOCUS16735</name>
</gene>